<dbReference type="SUPFAM" id="SSF52047">
    <property type="entry name" value="RNI-like"/>
    <property type="match status" value="1"/>
</dbReference>
<organism evidence="2 3">
    <name type="scientific">Galerina marginata (strain CBS 339.88)</name>
    <dbReference type="NCBI Taxonomy" id="685588"/>
    <lineage>
        <taxon>Eukaryota</taxon>
        <taxon>Fungi</taxon>
        <taxon>Dikarya</taxon>
        <taxon>Basidiomycota</taxon>
        <taxon>Agaricomycotina</taxon>
        <taxon>Agaricomycetes</taxon>
        <taxon>Agaricomycetidae</taxon>
        <taxon>Agaricales</taxon>
        <taxon>Agaricineae</taxon>
        <taxon>Strophariaceae</taxon>
        <taxon>Galerina</taxon>
    </lineage>
</organism>
<dbReference type="OrthoDB" id="3237066at2759"/>
<name>A0A067T857_GALM3</name>
<dbReference type="EMBL" id="KL142373">
    <property type="protein sequence ID" value="KDR79375.1"/>
    <property type="molecule type" value="Genomic_DNA"/>
</dbReference>
<evidence type="ECO:0008006" key="4">
    <source>
        <dbReference type="Google" id="ProtNLM"/>
    </source>
</evidence>
<sequence length="593" mass="64919">MYASCRNQEFASSPIARLPVELLSEIFSLCTLAAGEPSPGVENGNYSPPVITTETVQVPIILSSVNRRWRAVVLGQSTLWSNLCITAELIRDSELLDDGTQRTSKLNATQITSHLQRSRQASLNILIDARDPEWNFSEVGVGIDFGDGPTLPALFSSEHMTAAVSLLVPHISRWKSLTILTDTWAPMHAALSTINPSITAFGAPRLESMTLMRCNDFVSFSHQFQPRDLKEPLFLSRGSCSADTSSPLLPNLKHLSLRGVHVDWDSLGDALAAARQMSGGSLTSLELTSHCSDVRPSIAQFHKLLTSTPNLRTLMVTGSGPEIPDELDDVPRHQCDDKLEPVHLPQLQDITIGYRTALEGRTILKFLDAPNSKTLVLEDATYPAYPGEVNGGSMLNFLGSKEFVSRSGDNDTPSQSKEPSPSRAAFPLLEHVTLKSVKSTPRPLRTFFSALPRLHHLELVGMSMQAVYALVPSSLPTSTCPCPQLRSLCIRDSEHLQVQDLDFIVGDLAVERENRGACGLREVDIHVDSARAARVASAASPGTKVNIISDDEDEEEDYMDEDLDMDNVDPFKPGGAFNDPVFDEYYSTQVAAR</sequence>
<evidence type="ECO:0000313" key="2">
    <source>
        <dbReference type="EMBL" id="KDR79375.1"/>
    </source>
</evidence>
<feature type="region of interest" description="Disordered" evidence="1">
    <location>
        <begin position="404"/>
        <end position="423"/>
    </location>
</feature>
<keyword evidence="3" id="KW-1185">Reference proteome</keyword>
<dbReference type="Proteomes" id="UP000027222">
    <property type="component" value="Unassembled WGS sequence"/>
</dbReference>
<gene>
    <name evidence="2" type="ORF">GALMADRAFT_243406</name>
</gene>
<dbReference type="STRING" id="685588.A0A067T857"/>
<feature type="compositionally biased region" description="Acidic residues" evidence="1">
    <location>
        <begin position="549"/>
        <end position="567"/>
    </location>
</feature>
<proteinExistence type="predicted"/>
<dbReference type="AlphaFoldDB" id="A0A067T857"/>
<dbReference type="HOGENOM" id="CLU_020999_2_0_1"/>
<accession>A0A067T857</accession>
<dbReference type="Gene3D" id="3.80.10.10">
    <property type="entry name" value="Ribonuclease Inhibitor"/>
    <property type="match status" value="1"/>
</dbReference>
<dbReference type="InterPro" id="IPR032675">
    <property type="entry name" value="LRR_dom_sf"/>
</dbReference>
<protein>
    <recommendedName>
        <fullName evidence="4">F-box domain-containing protein</fullName>
    </recommendedName>
</protein>
<evidence type="ECO:0000313" key="3">
    <source>
        <dbReference type="Proteomes" id="UP000027222"/>
    </source>
</evidence>
<evidence type="ECO:0000256" key="1">
    <source>
        <dbReference type="SAM" id="MobiDB-lite"/>
    </source>
</evidence>
<reference evidence="3" key="1">
    <citation type="journal article" date="2014" name="Proc. Natl. Acad. Sci. U.S.A.">
        <title>Extensive sampling of basidiomycete genomes demonstrates inadequacy of the white-rot/brown-rot paradigm for wood decay fungi.</title>
        <authorList>
            <person name="Riley R."/>
            <person name="Salamov A.A."/>
            <person name="Brown D.W."/>
            <person name="Nagy L.G."/>
            <person name="Floudas D."/>
            <person name="Held B.W."/>
            <person name="Levasseur A."/>
            <person name="Lombard V."/>
            <person name="Morin E."/>
            <person name="Otillar R."/>
            <person name="Lindquist E.A."/>
            <person name="Sun H."/>
            <person name="LaButti K.M."/>
            <person name="Schmutz J."/>
            <person name="Jabbour D."/>
            <person name="Luo H."/>
            <person name="Baker S.E."/>
            <person name="Pisabarro A.G."/>
            <person name="Walton J.D."/>
            <person name="Blanchette R.A."/>
            <person name="Henrissat B."/>
            <person name="Martin F."/>
            <person name="Cullen D."/>
            <person name="Hibbett D.S."/>
            <person name="Grigoriev I.V."/>
        </authorList>
    </citation>
    <scope>NUCLEOTIDE SEQUENCE [LARGE SCALE GENOMIC DNA]</scope>
    <source>
        <strain evidence="3">CBS 339.88</strain>
    </source>
</reference>
<feature type="compositionally biased region" description="Polar residues" evidence="1">
    <location>
        <begin position="410"/>
        <end position="419"/>
    </location>
</feature>
<feature type="region of interest" description="Disordered" evidence="1">
    <location>
        <begin position="547"/>
        <end position="581"/>
    </location>
</feature>